<dbReference type="PANTHER" id="PTHR11945:SF723">
    <property type="entry name" value="AGAMOUS-LIKE MADS-BOX PROTEIN AGL62"/>
    <property type="match status" value="1"/>
</dbReference>
<sequence length="372" mass="41984">MNTNNIKNSDAVNSTAVTVKKTQGRRKIAIKPIANQNSRHVTFSKRRLGLFKKASELCILSGAEIAIIVPSLKRQRLFAFGHPSTDAIIDRYLAGKSSSSSSVSDHQSNFVQQNNEYYSQICKELKAEKKKEEIIDESKMMNGNNNRGFWWNECTEDMSIEELEEFVVALEELKKKVNMRADELSMLNGSSLPSNQAVDYCASVVPYDFNYQGDGHGAEIAIIVPSLKRQRLFAFGHPSTDAIIDRYLAGKSSSSSSVSDHQSNFVQQNNEYYSQICKELKAENKKEEIIDESKMMNGNNNRGFWWNECTDDMSIEELEEFVVALEELKKKVNMRADELSMLNGSSLPSNQAVDYCASVVPYDFNYQGDGQF</sequence>
<dbReference type="PRINTS" id="PR00404">
    <property type="entry name" value="MADSDOMAIN"/>
</dbReference>
<organism evidence="7 8">
    <name type="scientific">Anisodus tanguticus</name>
    <dbReference type="NCBI Taxonomy" id="243964"/>
    <lineage>
        <taxon>Eukaryota</taxon>
        <taxon>Viridiplantae</taxon>
        <taxon>Streptophyta</taxon>
        <taxon>Embryophyta</taxon>
        <taxon>Tracheophyta</taxon>
        <taxon>Spermatophyta</taxon>
        <taxon>Magnoliopsida</taxon>
        <taxon>eudicotyledons</taxon>
        <taxon>Gunneridae</taxon>
        <taxon>Pentapetalae</taxon>
        <taxon>asterids</taxon>
        <taxon>lamiids</taxon>
        <taxon>Solanales</taxon>
        <taxon>Solanaceae</taxon>
        <taxon>Solanoideae</taxon>
        <taxon>Hyoscyameae</taxon>
        <taxon>Anisodus</taxon>
    </lineage>
</organism>
<proteinExistence type="predicted"/>
<evidence type="ECO:0000313" key="7">
    <source>
        <dbReference type="EMBL" id="KAK4340910.1"/>
    </source>
</evidence>
<feature type="domain" description="MADS-box" evidence="6">
    <location>
        <begin position="23"/>
        <end position="71"/>
    </location>
</feature>
<evidence type="ECO:0000256" key="4">
    <source>
        <dbReference type="ARBA" id="ARBA00023163"/>
    </source>
</evidence>
<keyword evidence="3" id="KW-0238">DNA-binding</keyword>
<gene>
    <name evidence="7" type="ORF">RND71_039411</name>
</gene>
<evidence type="ECO:0000259" key="6">
    <source>
        <dbReference type="PROSITE" id="PS50066"/>
    </source>
</evidence>
<dbReference type="InterPro" id="IPR036879">
    <property type="entry name" value="TF_MADSbox_sf"/>
</dbReference>
<keyword evidence="5" id="KW-0539">Nucleus</keyword>
<reference evidence="7" key="1">
    <citation type="submission" date="2023-12" db="EMBL/GenBank/DDBJ databases">
        <title>Genome assembly of Anisodus tanguticus.</title>
        <authorList>
            <person name="Wang Y.-J."/>
        </authorList>
    </citation>
    <scope>NUCLEOTIDE SEQUENCE</scope>
    <source>
        <strain evidence="7">KB-2021</strain>
        <tissue evidence="7">Leaf</tissue>
    </source>
</reference>
<comment type="caution">
    <text evidence="7">The sequence shown here is derived from an EMBL/GenBank/DDBJ whole genome shotgun (WGS) entry which is preliminary data.</text>
</comment>
<evidence type="ECO:0000256" key="1">
    <source>
        <dbReference type="ARBA" id="ARBA00004123"/>
    </source>
</evidence>
<dbReference type="Pfam" id="PF00319">
    <property type="entry name" value="SRF-TF"/>
    <property type="match status" value="1"/>
</dbReference>
<keyword evidence="8" id="KW-1185">Reference proteome</keyword>
<dbReference type="GO" id="GO:0046983">
    <property type="term" value="F:protein dimerization activity"/>
    <property type="evidence" value="ECO:0007669"/>
    <property type="project" value="InterPro"/>
</dbReference>
<protein>
    <recommendedName>
        <fullName evidence="6">MADS-box domain-containing protein</fullName>
    </recommendedName>
</protein>
<dbReference type="GO" id="GO:0005634">
    <property type="term" value="C:nucleus"/>
    <property type="evidence" value="ECO:0007669"/>
    <property type="project" value="UniProtKB-SubCell"/>
</dbReference>
<dbReference type="Proteomes" id="UP001291623">
    <property type="component" value="Unassembled WGS sequence"/>
</dbReference>
<evidence type="ECO:0000256" key="5">
    <source>
        <dbReference type="ARBA" id="ARBA00023242"/>
    </source>
</evidence>
<dbReference type="PANTHER" id="PTHR11945">
    <property type="entry name" value="MADS BOX PROTEIN"/>
    <property type="match status" value="1"/>
</dbReference>
<keyword evidence="2" id="KW-0805">Transcription regulation</keyword>
<dbReference type="InterPro" id="IPR002100">
    <property type="entry name" value="TF_MADSbox"/>
</dbReference>
<accession>A0AAE1QWD0</accession>
<dbReference type="Gene3D" id="3.40.1810.10">
    <property type="entry name" value="Transcription factor, MADS-box"/>
    <property type="match status" value="1"/>
</dbReference>
<dbReference type="AlphaFoldDB" id="A0AAE1QWD0"/>
<comment type="subcellular location">
    <subcellularLocation>
        <location evidence="1">Nucleus</location>
    </subcellularLocation>
</comment>
<keyword evidence="4" id="KW-0804">Transcription</keyword>
<evidence type="ECO:0000256" key="3">
    <source>
        <dbReference type="ARBA" id="ARBA00023125"/>
    </source>
</evidence>
<name>A0AAE1QWD0_9SOLA</name>
<dbReference type="GO" id="GO:0000981">
    <property type="term" value="F:DNA-binding transcription factor activity, RNA polymerase II-specific"/>
    <property type="evidence" value="ECO:0007669"/>
    <property type="project" value="TreeGrafter"/>
</dbReference>
<dbReference type="SMART" id="SM00432">
    <property type="entry name" value="MADS"/>
    <property type="match status" value="1"/>
</dbReference>
<evidence type="ECO:0000313" key="8">
    <source>
        <dbReference type="Proteomes" id="UP001291623"/>
    </source>
</evidence>
<dbReference type="FunFam" id="3.40.1810.10:FF:000006">
    <property type="entry name" value="Agamous-like MADS-box protein AGL62"/>
    <property type="match status" value="1"/>
</dbReference>
<dbReference type="GO" id="GO:0000978">
    <property type="term" value="F:RNA polymerase II cis-regulatory region sequence-specific DNA binding"/>
    <property type="evidence" value="ECO:0007669"/>
    <property type="project" value="TreeGrafter"/>
</dbReference>
<dbReference type="EMBL" id="JAVYJV010000022">
    <property type="protein sequence ID" value="KAK4340910.1"/>
    <property type="molecule type" value="Genomic_DNA"/>
</dbReference>
<dbReference type="PROSITE" id="PS50066">
    <property type="entry name" value="MADS_BOX_2"/>
    <property type="match status" value="1"/>
</dbReference>
<dbReference type="SUPFAM" id="SSF55455">
    <property type="entry name" value="SRF-like"/>
    <property type="match status" value="1"/>
</dbReference>
<evidence type="ECO:0000256" key="2">
    <source>
        <dbReference type="ARBA" id="ARBA00023015"/>
    </source>
</evidence>